<dbReference type="RefSeq" id="YP_007236772.1">
    <property type="nucleotide sequence ID" value="NC_019917.1"/>
</dbReference>
<protein>
    <submittedName>
        <fullName evidence="3">Uncharacterized protein</fullName>
    </submittedName>
</protein>
<gene>
    <name evidence="3" type="ORF">BcepMigl_gp26</name>
</gene>
<proteinExistence type="predicted"/>
<evidence type="ECO:0000256" key="1">
    <source>
        <dbReference type="SAM" id="Coils"/>
    </source>
</evidence>
<keyword evidence="4" id="KW-1185">Reference proteome</keyword>
<feature type="region of interest" description="Disordered" evidence="2">
    <location>
        <begin position="241"/>
        <end position="267"/>
    </location>
</feature>
<evidence type="ECO:0000313" key="4">
    <source>
        <dbReference type="Proteomes" id="UP000009014"/>
    </source>
</evidence>
<feature type="compositionally biased region" description="Basic and acidic residues" evidence="2">
    <location>
        <begin position="241"/>
        <end position="253"/>
    </location>
</feature>
<reference evidence="3 4" key="1">
    <citation type="submission" date="2012-05" db="EMBL/GenBank/DDBJ databases">
        <title>Complete genome of the Bcep22-like bacteriophage BcepMigl.</title>
        <authorList>
            <person name="Gill J.J."/>
            <person name="Migl D.M."/>
            <person name="Summer E.J."/>
            <person name="Gonzlaez C.F."/>
            <person name="Young R."/>
        </authorList>
    </citation>
    <scope>NUCLEOTIDE SEQUENCE [LARGE SCALE GENOMIC DNA]</scope>
</reference>
<dbReference type="InterPro" id="IPR058007">
    <property type="entry name" value="Gp5.9"/>
</dbReference>
<organism evidence="3 4">
    <name type="scientific">Burkholderia phage BcepMigl</name>
    <dbReference type="NCBI Taxonomy" id="2886899"/>
    <lineage>
        <taxon>Viruses</taxon>
        <taxon>Duplodnaviria</taxon>
        <taxon>Heunggongvirae</taxon>
        <taxon>Uroviricota</taxon>
        <taxon>Caudoviricetes</taxon>
        <taxon>Lessievirus</taxon>
        <taxon>Lessievirus bcepmigl</taxon>
    </lineage>
</organism>
<sequence length="413" mass="45720">MPDIKTDEPGNLLVFLPPAERALAVLKSTEAEKHLRELVARTAPISAPVDAAGREEVHRAAMDHKNARVAIEKAGKAAREDATAFSKAVITEEKRLVAINSAEEARLFELRDTYDTKVRQEKEEADRKERERVAAIREKIAAIKNLPVDSAADNAETLAATLDDLRGFEITFEDFAEFQDEARAARDASIASLTTMHAAASARESAEAALAAQREEIERAQQELVRQREELERQQAALEERMSGVTDEMRGDSKPAIVAGPNEPEPEVVGTVAAYDPLDPGNWRDGNPPPMDDTLLEFEAERKASLTALDQPRQHAENAAVAYMLDNTPPSPLTQLERAEALADEPMSEDERQHHIAGHVADSQEVEMVTITRDEYDSLLTRSRWLECLEAAGVDNWDGIDEALRINRERVPA</sequence>
<dbReference type="GeneID" id="14296487"/>
<dbReference type="EMBL" id="JX104231">
    <property type="protein sequence ID" value="AFN39095.1"/>
    <property type="molecule type" value="Genomic_DNA"/>
</dbReference>
<dbReference type="Proteomes" id="UP000009014">
    <property type="component" value="Segment"/>
</dbReference>
<dbReference type="KEGG" id="vg:14296487"/>
<evidence type="ECO:0000256" key="2">
    <source>
        <dbReference type="SAM" id="MobiDB-lite"/>
    </source>
</evidence>
<dbReference type="Pfam" id="PF25708">
    <property type="entry name" value="Phage_T7_Gp5_9"/>
    <property type="match status" value="1"/>
</dbReference>
<accession>I6WB11</accession>
<name>I6WB11_9CAUD</name>
<evidence type="ECO:0000313" key="3">
    <source>
        <dbReference type="EMBL" id="AFN39095.1"/>
    </source>
</evidence>
<dbReference type="OrthoDB" id="9071at10239"/>
<feature type="coiled-coil region" evidence="1">
    <location>
        <begin position="111"/>
        <end position="138"/>
    </location>
</feature>
<keyword evidence="1" id="KW-0175">Coiled coil</keyword>